<protein>
    <recommendedName>
        <fullName evidence="3">SEC-C domain-containing protein</fullName>
    </recommendedName>
</protein>
<evidence type="ECO:0000313" key="2">
    <source>
        <dbReference type="Proteomes" id="UP000321436"/>
    </source>
</evidence>
<sequence length="215" mass="24714">MFTNSITEHTLKMADHINSEYEMLHVPVIPLENAQINFCYKNVAQKVLLKGGRLQYGWIVIQSQFTVDAIHHAVWENPLGNLIDVTPSTPAFDNTLFIPDDRINYDGRVIDTIKLNITNNKIVDDFIAVDSLRNLILANTPETSEGRREVNSPLWYKYKSVGEQLVELLLEGKDQRSRCYCGSGNQYEECHMPIIQSFMNADRRLFADKLIRLQL</sequence>
<evidence type="ECO:0000313" key="1">
    <source>
        <dbReference type="EMBL" id="GEP94511.1"/>
    </source>
</evidence>
<dbReference type="EMBL" id="BKAU01000001">
    <property type="protein sequence ID" value="GEP94511.1"/>
    <property type="molecule type" value="Genomic_DNA"/>
</dbReference>
<keyword evidence="2" id="KW-1185">Reference proteome</keyword>
<evidence type="ECO:0008006" key="3">
    <source>
        <dbReference type="Google" id="ProtNLM"/>
    </source>
</evidence>
<name>A0A512RFN6_9BACT</name>
<comment type="caution">
    <text evidence="1">The sequence shown here is derived from an EMBL/GenBank/DDBJ whole genome shotgun (WGS) entry which is preliminary data.</text>
</comment>
<proteinExistence type="predicted"/>
<gene>
    <name evidence="1" type="ORF">CCY01nite_07710</name>
</gene>
<dbReference type="Proteomes" id="UP000321436">
    <property type="component" value="Unassembled WGS sequence"/>
</dbReference>
<organism evidence="1 2">
    <name type="scientific">Chitinophaga cymbidii</name>
    <dbReference type="NCBI Taxonomy" id="1096750"/>
    <lineage>
        <taxon>Bacteria</taxon>
        <taxon>Pseudomonadati</taxon>
        <taxon>Bacteroidota</taxon>
        <taxon>Chitinophagia</taxon>
        <taxon>Chitinophagales</taxon>
        <taxon>Chitinophagaceae</taxon>
        <taxon>Chitinophaga</taxon>
    </lineage>
</organism>
<accession>A0A512RFN6</accession>
<dbReference type="OrthoDB" id="1551443at2"/>
<dbReference type="AlphaFoldDB" id="A0A512RFN6"/>
<reference evidence="1 2" key="1">
    <citation type="submission" date="2019-07" db="EMBL/GenBank/DDBJ databases">
        <title>Whole genome shotgun sequence of Chitinophaga cymbidii NBRC 109752.</title>
        <authorList>
            <person name="Hosoyama A."/>
            <person name="Uohara A."/>
            <person name="Ohji S."/>
            <person name="Ichikawa N."/>
        </authorList>
    </citation>
    <scope>NUCLEOTIDE SEQUENCE [LARGE SCALE GENOMIC DNA]</scope>
    <source>
        <strain evidence="1 2">NBRC 109752</strain>
    </source>
</reference>
<dbReference type="RefSeq" id="WP_146857977.1">
    <property type="nucleotide sequence ID" value="NZ_BKAU01000001.1"/>
</dbReference>